<dbReference type="PANTHER" id="PTHR30221">
    <property type="entry name" value="SMALL-CONDUCTANCE MECHANOSENSITIVE CHANNEL"/>
    <property type="match status" value="1"/>
</dbReference>
<dbReference type="OrthoDB" id="6381997at2"/>
<dbReference type="KEGG" id="pmes:FX988_00488"/>
<keyword evidence="5" id="KW-0997">Cell inner membrane</keyword>
<keyword evidence="5" id="KW-0406">Ion transport</keyword>
<evidence type="ECO:0000256" key="2">
    <source>
        <dbReference type="ARBA" id="ARBA00022692"/>
    </source>
</evidence>
<comment type="similarity">
    <text evidence="5">Belongs to the MscS (TC 1.A.23) family.</text>
</comment>
<feature type="transmembrane region" description="Helical" evidence="5">
    <location>
        <begin position="121"/>
        <end position="142"/>
    </location>
</feature>
<proteinExistence type="inferred from homology"/>
<keyword evidence="2 5" id="KW-0812">Transmembrane</keyword>
<organism evidence="7 8">
    <name type="scientific">Paraglaciecola mesophila</name>
    <dbReference type="NCBI Taxonomy" id="197222"/>
    <lineage>
        <taxon>Bacteria</taxon>
        <taxon>Pseudomonadati</taxon>
        <taxon>Pseudomonadota</taxon>
        <taxon>Gammaproteobacteria</taxon>
        <taxon>Alteromonadales</taxon>
        <taxon>Alteromonadaceae</taxon>
        <taxon>Paraglaciecola</taxon>
    </lineage>
</organism>
<evidence type="ECO:0000259" key="6">
    <source>
        <dbReference type="Pfam" id="PF00924"/>
    </source>
</evidence>
<dbReference type="Pfam" id="PF05552">
    <property type="entry name" value="MS_channel_1st_1"/>
    <property type="match status" value="2"/>
</dbReference>
<dbReference type="Gene3D" id="2.30.30.60">
    <property type="match status" value="1"/>
</dbReference>
<comment type="subunit">
    <text evidence="5">Homoheptamer.</text>
</comment>
<comment type="subcellular location">
    <subcellularLocation>
        <location evidence="5">Cell inner membrane</location>
        <topology evidence="5">Multi-pass membrane protein</topology>
    </subcellularLocation>
    <subcellularLocation>
        <location evidence="1">Membrane</location>
    </subcellularLocation>
</comment>
<dbReference type="InterPro" id="IPR008910">
    <property type="entry name" value="MSC_TM_helix"/>
</dbReference>
<dbReference type="AlphaFoldDB" id="A0A857JF19"/>
<dbReference type="InterPro" id="IPR006685">
    <property type="entry name" value="MscS_channel_2nd"/>
</dbReference>
<keyword evidence="4 5" id="KW-0472">Membrane</keyword>
<keyword evidence="5" id="KW-0407">Ion channel</keyword>
<dbReference type="SUPFAM" id="SSF50182">
    <property type="entry name" value="Sm-like ribonucleoproteins"/>
    <property type="match status" value="1"/>
</dbReference>
<evidence type="ECO:0000313" key="8">
    <source>
        <dbReference type="Proteomes" id="UP000464524"/>
    </source>
</evidence>
<dbReference type="Gene3D" id="1.10.287.1260">
    <property type="match status" value="1"/>
</dbReference>
<feature type="transmembrane region" description="Helical" evidence="5">
    <location>
        <begin position="163"/>
        <end position="181"/>
    </location>
</feature>
<dbReference type="EMBL" id="CP047656">
    <property type="protein sequence ID" value="QHJ10276.1"/>
    <property type="molecule type" value="Genomic_DNA"/>
</dbReference>
<keyword evidence="8" id="KW-1185">Reference proteome</keyword>
<evidence type="ECO:0000256" key="3">
    <source>
        <dbReference type="ARBA" id="ARBA00022989"/>
    </source>
</evidence>
<dbReference type="InterPro" id="IPR023408">
    <property type="entry name" value="MscS_beta-dom_sf"/>
</dbReference>
<evidence type="ECO:0000256" key="1">
    <source>
        <dbReference type="ARBA" id="ARBA00004370"/>
    </source>
</evidence>
<dbReference type="Proteomes" id="UP000464524">
    <property type="component" value="Chromosome"/>
</dbReference>
<evidence type="ECO:0000313" key="7">
    <source>
        <dbReference type="EMBL" id="QHJ10276.1"/>
    </source>
</evidence>
<dbReference type="RefSeq" id="WP_160178176.1">
    <property type="nucleotide sequence ID" value="NZ_CP047656.1"/>
</dbReference>
<keyword evidence="5" id="KW-0813">Transport</keyword>
<feature type="transmembrane region" description="Helical" evidence="5">
    <location>
        <begin position="80"/>
        <end position="101"/>
    </location>
</feature>
<keyword evidence="5" id="KW-1003">Cell membrane</keyword>
<reference evidence="7 8" key="1">
    <citation type="submission" date="2019-12" db="EMBL/GenBank/DDBJ databases">
        <title>Genome sequencing and assembly of endphytes of Porphyra tenera.</title>
        <authorList>
            <person name="Park J.M."/>
            <person name="Shin R."/>
            <person name="Jo S.H."/>
        </authorList>
    </citation>
    <scope>NUCLEOTIDE SEQUENCE [LARGE SCALE GENOMIC DNA]</scope>
    <source>
        <strain evidence="7 8">GPM4</strain>
    </source>
</reference>
<protein>
    <recommendedName>
        <fullName evidence="5">Small-conductance mechanosensitive channel</fullName>
    </recommendedName>
</protein>
<dbReference type="GO" id="GO:0008381">
    <property type="term" value="F:mechanosensitive monoatomic ion channel activity"/>
    <property type="evidence" value="ECO:0007669"/>
    <property type="project" value="InterPro"/>
</dbReference>
<feature type="transmembrane region" description="Helical" evidence="5">
    <location>
        <begin position="26"/>
        <end position="47"/>
    </location>
</feature>
<keyword evidence="3 5" id="KW-1133">Transmembrane helix</keyword>
<evidence type="ECO:0000256" key="5">
    <source>
        <dbReference type="RuleBase" id="RU369025"/>
    </source>
</evidence>
<evidence type="ECO:0000256" key="4">
    <source>
        <dbReference type="ARBA" id="ARBA00023136"/>
    </source>
</evidence>
<gene>
    <name evidence="7" type="ORF">FX988_00488</name>
</gene>
<name>A0A857JF19_9ALTE</name>
<dbReference type="InterPro" id="IPR045275">
    <property type="entry name" value="MscS_archaea/bacteria_type"/>
</dbReference>
<dbReference type="PANTHER" id="PTHR30221:SF1">
    <property type="entry name" value="SMALL-CONDUCTANCE MECHANOSENSITIVE CHANNEL"/>
    <property type="match status" value="1"/>
</dbReference>
<dbReference type="GO" id="GO:0005886">
    <property type="term" value="C:plasma membrane"/>
    <property type="evidence" value="ECO:0007669"/>
    <property type="project" value="UniProtKB-SubCell"/>
</dbReference>
<comment type="caution">
    <text evidence="5">Lacks conserved residue(s) required for the propagation of feature annotation.</text>
</comment>
<feature type="transmembrane region" description="Helical" evidence="5">
    <location>
        <begin position="187"/>
        <end position="209"/>
    </location>
</feature>
<dbReference type="Pfam" id="PF00924">
    <property type="entry name" value="MS_channel_2nd"/>
    <property type="match status" value="1"/>
</dbReference>
<accession>A0A857JF19</accession>
<sequence length="276" mass="29416">MKENISIWFEAVSGSLTALFEEVAGFLPSLFAALVILLVGYFVSRLLRFAVSSILKKVGVDKLAQATGIDQQLSKFGKNVGVSSTLAVLVFWITFLVFIVTAADSLGLSQLGETMDQFLRFIPKIIAATLILLFGLAAANLIKNAVYNAAKAAEFDFARPLSKAAYGLVAILTLSLTINQLDIDTVLLDTIIAIALATLGVGTAISLGLGSREASQNIIYSLYVSDTVKVGDSVTTKDGIQGNVVEITAVVTILRTPDESLKVIDNKNFLDGLTIH</sequence>
<dbReference type="InterPro" id="IPR010920">
    <property type="entry name" value="LSM_dom_sf"/>
</dbReference>
<feature type="domain" description="Mechanosensitive ion channel MscS" evidence="6">
    <location>
        <begin position="222"/>
        <end position="270"/>
    </location>
</feature>
<comment type="function">
    <text evidence="5">Mechanosensitive channel that participates in the regulation of osmotic pressure changes within the cell, opening in response to stretch forces in the membrane lipid bilayer, without the need for other proteins. Contributes to normal resistance to hypoosmotic shock. Forms an ion channel of 1.0 nanosiemens conductance with a slight preference for anions.</text>
</comment>